<dbReference type="Pfam" id="PF22513">
    <property type="entry name" value="FitA-like_RHH"/>
    <property type="match status" value="1"/>
</dbReference>
<accession>A0ABT3YB90</accession>
<keyword evidence="3" id="KW-1185">Reference proteome</keyword>
<sequence length="92" mass="10632">MATLTIRNLDDSVKQALRERAARHGVSMEEEARVMLREGLVEADNVTTGRQESLWDRVTKLREKYGTADLEIPERTELAGERDVFADWRDEK</sequence>
<proteinExistence type="predicted"/>
<gene>
    <name evidence="2" type="ORF">OEG82_03685</name>
</gene>
<name>A0ABT3YB90_9HYPH</name>
<dbReference type="SUPFAM" id="SSF47598">
    <property type="entry name" value="Ribbon-helix-helix"/>
    <property type="match status" value="1"/>
</dbReference>
<dbReference type="InterPro" id="IPR013321">
    <property type="entry name" value="Arc_rbn_hlx_hlx"/>
</dbReference>
<protein>
    <submittedName>
        <fullName evidence="2">Plasmid stabilization protein</fullName>
    </submittedName>
</protein>
<evidence type="ECO:0000259" key="1">
    <source>
        <dbReference type="Pfam" id="PF22513"/>
    </source>
</evidence>
<reference evidence="2" key="1">
    <citation type="submission" date="2022-10" db="EMBL/GenBank/DDBJ databases">
        <title>Hoeflea sp. J2-29, isolated from marine algae.</title>
        <authorList>
            <person name="Kristyanto S."/>
            <person name="Kim J.M."/>
            <person name="Jeon C.O."/>
        </authorList>
    </citation>
    <scope>NUCLEOTIDE SEQUENCE</scope>
    <source>
        <strain evidence="2">J2-29</strain>
    </source>
</reference>
<dbReference type="EMBL" id="JAOVZQ010000001">
    <property type="protein sequence ID" value="MCY0093140.1"/>
    <property type="molecule type" value="Genomic_DNA"/>
</dbReference>
<dbReference type="InterPro" id="IPR053853">
    <property type="entry name" value="FitA-like_RHH"/>
</dbReference>
<dbReference type="InterPro" id="IPR010985">
    <property type="entry name" value="Ribbon_hlx_hlx"/>
</dbReference>
<evidence type="ECO:0000313" key="3">
    <source>
        <dbReference type="Proteomes" id="UP001081283"/>
    </source>
</evidence>
<dbReference type="Gene3D" id="1.10.1220.10">
    <property type="entry name" value="Met repressor-like"/>
    <property type="match status" value="1"/>
</dbReference>
<evidence type="ECO:0000313" key="2">
    <source>
        <dbReference type="EMBL" id="MCY0093140.1"/>
    </source>
</evidence>
<dbReference type="Proteomes" id="UP001081283">
    <property type="component" value="Unassembled WGS sequence"/>
</dbReference>
<feature type="domain" description="Antitoxin FitA-like ribbon-helix-helix" evidence="1">
    <location>
        <begin position="2"/>
        <end position="38"/>
    </location>
</feature>
<comment type="caution">
    <text evidence="2">The sequence shown here is derived from an EMBL/GenBank/DDBJ whole genome shotgun (WGS) entry which is preliminary data.</text>
</comment>
<dbReference type="RefSeq" id="WP_267611124.1">
    <property type="nucleotide sequence ID" value="NZ_JAOVZQ010000001.1"/>
</dbReference>
<organism evidence="2 3">
    <name type="scientific">Hoeflea ulvae</name>
    <dbReference type="NCBI Taxonomy" id="2983764"/>
    <lineage>
        <taxon>Bacteria</taxon>
        <taxon>Pseudomonadati</taxon>
        <taxon>Pseudomonadota</taxon>
        <taxon>Alphaproteobacteria</taxon>
        <taxon>Hyphomicrobiales</taxon>
        <taxon>Rhizobiaceae</taxon>
        <taxon>Hoeflea</taxon>
    </lineage>
</organism>